<proteinExistence type="predicted"/>
<dbReference type="InterPro" id="IPR001296">
    <property type="entry name" value="Glyco_trans_1"/>
</dbReference>
<sequence length="322" mass="37199">MGTEPQSLYDEAEIVTFSYIHHTAMMDYFPSRLSRKEYHSLVYQAHGECEFTRQSIKNQSIVGQHVQVKHRPEDTTPHDLFDTSVQMPAIWGMGPTPYANQMLEEEVRVRGTFGMAGKLTTYPMYYGVDQDLYHIRCPRPFFSTKHPRYSPDPYRFICMGRLDPLKQYNLSAKLVDDFRKDNQHYPPFANARLSMVGDGWGKEQVYASLAPYDFIDYYPWIDMKQLVPIIQSHDMMLMHSSSEGGPLITIECLSCGLPVHSTPVGIHSALSSLDPQRLLFSSQMEPLTDFVLSTCSIDSHVERYRIIEQIRRVYSKSTLRFI</sequence>
<name>A0A6J5M913_9CAUD</name>
<evidence type="ECO:0000259" key="1">
    <source>
        <dbReference type="Pfam" id="PF00534"/>
    </source>
</evidence>
<keyword evidence="2" id="KW-0808">Transferase</keyword>
<dbReference type="SUPFAM" id="SSF53756">
    <property type="entry name" value="UDP-Glycosyltransferase/glycogen phosphorylase"/>
    <property type="match status" value="1"/>
</dbReference>
<evidence type="ECO:0000313" key="2">
    <source>
        <dbReference type="EMBL" id="CAB4142651.1"/>
    </source>
</evidence>
<reference evidence="2" key="1">
    <citation type="submission" date="2020-04" db="EMBL/GenBank/DDBJ databases">
        <authorList>
            <person name="Chiriac C."/>
            <person name="Salcher M."/>
            <person name="Ghai R."/>
            <person name="Kavagutti S V."/>
        </authorList>
    </citation>
    <scope>NUCLEOTIDE SEQUENCE</scope>
</reference>
<feature type="domain" description="Glycosyl transferase family 1" evidence="1">
    <location>
        <begin position="151"/>
        <end position="266"/>
    </location>
</feature>
<dbReference type="GO" id="GO:0016757">
    <property type="term" value="F:glycosyltransferase activity"/>
    <property type="evidence" value="ECO:0007669"/>
    <property type="project" value="InterPro"/>
</dbReference>
<organism evidence="2">
    <name type="scientific">uncultured Caudovirales phage</name>
    <dbReference type="NCBI Taxonomy" id="2100421"/>
    <lineage>
        <taxon>Viruses</taxon>
        <taxon>Duplodnaviria</taxon>
        <taxon>Heunggongvirae</taxon>
        <taxon>Uroviricota</taxon>
        <taxon>Caudoviricetes</taxon>
        <taxon>Peduoviridae</taxon>
        <taxon>Maltschvirus</taxon>
        <taxon>Maltschvirus maltsch</taxon>
    </lineage>
</organism>
<gene>
    <name evidence="2" type="ORF">UFOVP448_25</name>
</gene>
<dbReference type="EMBL" id="LR796422">
    <property type="protein sequence ID" value="CAB4142651.1"/>
    <property type="molecule type" value="Genomic_DNA"/>
</dbReference>
<dbReference type="Gene3D" id="3.40.50.2000">
    <property type="entry name" value="Glycogen Phosphorylase B"/>
    <property type="match status" value="1"/>
</dbReference>
<protein>
    <submittedName>
        <fullName evidence="2">Glycosyl transferase, family 1</fullName>
    </submittedName>
</protein>
<accession>A0A6J5M913</accession>
<dbReference type="Pfam" id="PF00534">
    <property type="entry name" value="Glycos_transf_1"/>
    <property type="match status" value="1"/>
</dbReference>